<proteinExistence type="predicted"/>
<dbReference type="EMBL" id="CAKXAJ010023727">
    <property type="protein sequence ID" value="CAH2228084.1"/>
    <property type="molecule type" value="Genomic_DNA"/>
</dbReference>
<dbReference type="OrthoDB" id="8871962at2759"/>
<dbReference type="AlphaFoldDB" id="A0A8S4R1R3"/>
<evidence type="ECO:0000313" key="3">
    <source>
        <dbReference type="Proteomes" id="UP000838756"/>
    </source>
</evidence>
<feature type="region of interest" description="Disordered" evidence="1">
    <location>
        <begin position="222"/>
        <end position="257"/>
    </location>
</feature>
<evidence type="ECO:0000313" key="2">
    <source>
        <dbReference type="EMBL" id="CAH2228084.1"/>
    </source>
</evidence>
<dbReference type="SUPFAM" id="SSF49899">
    <property type="entry name" value="Concanavalin A-like lectins/glucanases"/>
    <property type="match status" value="1"/>
</dbReference>
<organism evidence="2 3">
    <name type="scientific">Pararge aegeria aegeria</name>
    <dbReference type="NCBI Taxonomy" id="348720"/>
    <lineage>
        <taxon>Eukaryota</taxon>
        <taxon>Metazoa</taxon>
        <taxon>Ecdysozoa</taxon>
        <taxon>Arthropoda</taxon>
        <taxon>Hexapoda</taxon>
        <taxon>Insecta</taxon>
        <taxon>Pterygota</taxon>
        <taxon>Neoptera</taxon>
        <taxon>Endopterygota</taxon>
        <taxon>Lepidoptera</taxon>
        <taxon>Glossata</taxon>
        <taxon>Ditrysia</taxon>
        <taxon>Papilionoidea</taxon>
        <taxon>Nymphalidae</taxon>
        <taxon>Satyrinae</taxon>
        <taxon>Satyrini</taxon>
        <taxon>Parargina</taxon>
        <taxon>Pararge</taxon>
    </lineage>
</organism>
<name>A0A8S4R1R3_9NEOP</name>
<accession>A0A8S4R1R3</accession>
<comment type="caution">
    <text evidence="2">The sequence shown here is derived from an EMBL/GenBank/DDBJ whole genome shotgun (WGS) entry which is preliminary data.</text>
</comment>
<evidence type="ECO:0000256" key="1">
    <source>
        <dbReference type="SAM" id="MobiDB-lite"/>
    </source>
</evidence>
<dbReference type="Proteomes" id="UP000838756">
    <property type="component" value="Unassembled WGS sequence"/>
</dbReference>
<feature type="region of interest" description="Disordered" evidence="1">
    <location>
        <begin position="604"/>
        <end position="638"/>
    </location>
</feature>
<keyword evidence="3" id="KW-1185">Reference proteome</keyword>
<reference evidence="2" key="1">
    <citation type="submission" date="2022-03" db="EMBL/GenBank/DDBJ databases">
        <authorList>
            <person name="Lindestad O."/>
        </authorList>
    </citation>
    <scope>NUCLEOTIDE SEQUENCE</scope>
</reference>
<sequence>MKISLNGKTSSSTLVEITKNTWRHVCVSYQSDFGAWAIYIDGRLASCEAAQSLYGFVLPGGGSVIIGYGTTDSGTPNGLEGEIFGSNMILKSTIERNYTIKIDPRYQQKLFQKNKLLGNNNIKYIVLNDMNFDTVLDNSETTNLPIFNTTRSFIKFKSTHGLIEHDVGLDLTPKKTKFTDSSNEKEILDFTMIPTNPSITNDKKINFLKFLNEAGNIGKFKGKSNKERELSGSGTQELPTISEFETPPPPRPQSFQDYTHTSVKQKKPLLKTYFEIKENGKLLNPSNINNKYEYEVSEVVKPPPFNQNTKVYGQWTSSQFANSVLNYLKNVNLENKKLKKVPSTIPLFKLSDSLPYYSDYKVTRVNPPLRFERRNIINSVIHKRDIENPQINIQILNDDLRSRILDIHSKTIPKNVEIINRGQNIKNNKYHRFYRNIDSQISREIMFGSKFSMPMPFTMDSKLNSKKINSNLDKNNNLISILPFLKSGEYFIDKYVDKKSIDNNEMYTKSLSNANKWHNVKSYNNDYTPRRIHMESGENQSTIEKNVDTSKIKYPSLRLKYKPDNHKVVKNVDEAEIINGRDLALEISNFSNANSVSILKHNHGFLPGNKNSKSTKKTSPNFITNNKNKKGPSKNSFDQHIKIGNALNERYIIGGDKENSKISFIGGSEKIP</sequence>
<gene>
    <name evidence="2" type="primary">jg535</name>
    <name evidence="2" type="ORF">PAEG_LOCUS8186</name>
</gene>
<dbReference type="InterPro" id="IPR013320">
    <property type="entry name" value="ConA-like_dom_sf"/>
</dbReference>
<dbReference type="Gene3D" id="2.60.120.200">
    <property type="match status" value="1"/>
</dbReference>
<protein>
    <submittedName>
        <fullName evidence="2">Jg535 protein</fullName>
    </submittedName>
</protein>
<feature type="non-terminal residue" evidence="2">
    <location>
        <position position="1"/>
    </location>
</feature>